<dbReference type="GO" id="GO:0006171">
    <property type="term" value="P:cAMP biosynthetic process"/>
    <property type="evidence" value="ECO:0007669"/>
    <property type="project" value="TreeGrafter"/>
</dbReference>
<feature type="transmembrane region" description="Helical" evidence="1">
    <location>
        <begin position="12"/>
        <end position="33"/>
    </location>
</feature>
<reference evidence="3 4" key="1">
    <citation type="submission" date="2017-03" db="EMBL/GenBank/DDBJ databases">
        <authorList>
            <person name="Afonso C.L."/>
            <person name="Miller P.J."/>
            <person name="Scott M.A."/>
            <person name="Spackman E."/>
            <person name="Goraichik I."/>
            <person name="Dimitrov K.M."/>
            <person name="Suarez D.L."/>
            <person name="Swayne D.E."/>
        </authorList>
    </citation>
    <scope>NUCLEOTIDE SEQUENCE [LARGE SCALE GENOMIC DNA]</scope>
    <source>
        <strain evidence="3">PRJEB14757</strain>
    </source>
</reference>
<dbReference type="GO" id="GO:0035556">
    <property type="term" value="P:intracellular signal transduction"/>
    <property type="evidence" value="ECO:0007669"/>
    <property type="project" value="InterPro"/>
</dbReference>
<dbReference type="OrthoDB" id="9806735at2"/>
<dbReference type="STRING" id="1246637.MTBBW1_1310040"/>
<name>A0A1W1H791_9BACT</name>
<gene>
    <name evidence="3" type="ORF">MTBBW1_1310040</name>
</gene>
<dbReference type="PANTHER" id="PTHR43081">
    <property type="entry name" value="ADENYLATE CYCLASE, TERMINAL-DIFFERENTIATION SPECIFIC-RELATED"/>
    <property type="match status" value="1"/>
</dbReference>
<evidence type="ECO:0000313" key="4">
    <source>
        <dbReference type="Proteomes" id="UP000191931"/>
    </source>
</evidence>
<feature type="domain" description="Guanylate cyclase" evidence="2">
    <location>
        <begin position="534"/>
        <end position="666"/>
    </location>
</feature>
<proteinExistence type="predicted"/>
<dbReference type="AlphaFoldDB" id="A0A1W1H791"/>
<keyword evidence="4" id="KW-1185">Reference proteome</keyword>
<dbReference type="CDD" id="cd07302">
    <property type="entry name" value="CHD"/>
    <property type="match status" value="1"/>
</dbReference>
<dbReference type="Pfam" id="PF00211">
    <property type="entry name" value="Guanylate_cyc"/>
    <property type="match status" value="1"/>
</dbReference>
<evidence type="ECO:0000259" key="2">
    <source>
        <dbReference type="PROSITE" id="PS50125"/>
    </source>
</evidence>
<evidence type="ECO:0000313" key="3">
    <source>
        <dbReference type="EMBL" id="SLM28342.1"/>
    </source>
</evidence>
<dbReference type="SMART" id="SM00044">
    <property type="entry name" value="CYCc"/>
    <property type="match status" value="1"/>
</dbReference>
<dbReference type="GO" id="GO:0004016">
    <property type="term" value="F:adenylate cyclase activity"/>
    <property type="evidence" value="ECO:0007669"/>
    <property type="project" value="UniProtKB-ARBA"/>
</dbReference>
<keyword evidence="1" id="KW-0812">Transmembrane</keyword>
<feature type="transmembrane region" description="Helical" evidence="1">
    <location>
        <begin position="416"/>
        <end position="437"/>
    </location>
</feature>
<dbReference type="EMBL" id="FWEV01000037">
    <property type="protein sequence ID" value="SLM28342.1"/>
    <property type="molecule type" value="Genomic_DNA"/>
</dbReference>
<dbReference type="Proteomes" id="UP000191931">
    <property type="component" value="Unassembled WGS sequence"/>
</dbReference>
<dbReference type="InterPro" id="IPR050697">
    <property type="entry name" value="Adenylyl/Guanylyl_Cyclase_3/4"/>
</dbReference>
<dbReference type="Gene3D" id="3.30.70.1230">
    <property type="entry name" value="Nucleotide cyclase"/>
    <property type="match status" value="1"/>
</dbReference>
<accession>A0A1W1H791</accession>
<keyword evidence="1" id="KW-0472">Membrane</keyword>
<dbReference type="PROSITE" id="PS50125">
    <property type="entry name" value="GUANYLATE_CYCLASE_2"/>
    <property type="match status" value="1"/>
</dbReference>
<organism evidence="3 4">
    <name type="scientific">Desulfamplus magnetovallimortis</name>
    <dbReference type="NCBI Taxonomy" id="1246637"/>
    <lineage>
        <taxon>Bacteria</taxon>
        <taxon>Pseudomonadati</taxon>
        <taxon>Thermodesulfobacteriota</taxon>
        <taxon>Desulfobacteria</taxon>
        <taxon>Desulfobacterales</taxon>
        <taxon>Desulfobacteraceae</taxon>
        <taxon>Desulfamplus</taxon>
    </lineage>
</organism>
<dbReference type="SMART" id="SM01080">
    <property type="entry name" value="CHASE2"/>
    <property type="match status" value="1"/>
</dbReference>
<dbReference type="InterPro" id="IPR029787">
    <property type="entry name" value="Nucleotide_cyclase"/>
</dbReference>
<evidence type="ECO:0000256" key="1">
    <source>
        <dbReference type="SAM" id="Phobius"/>
    </source>
</evidence>
<feature type="transmembrane region" description="Helical" evidence="1">
    <location>
        <begin position="472"/>
        <end position="492"/>
    </location>
</feature>
<dbReference type="RefSeq" id="WP_080804676.1">
    <property type="nucleotide sequence ID" value="NZ_LT828548.1"/>
</dbReference>
<keyword evidence="1" id="KW-1133">Transmembrane helix</keyword>
<protein>
    <submittedName>
        <fullName evidence="3">Adenylate/guanylate cyclase with Chase sensor</fullName>
    </submittedName>
</protein>
<dbReference type="SUPFAM" id="SSF55073">
    <property type="entry name" value="Nucleotide cyclase"/>
    <property type="match status" value="1"/>
</dbReference>
<dbReference type="Pfam" id="PF05226">
    <property type="entry name" value="CHASE2"/>
    <property type="match status" value="1"/>
</dbReference>
<dbReference type="PANTHER" id="PTHR43081:SF1">
    <property type="entry name" value="ADENYLATE CYCLASE, TERMINAL-DIFFERENTIATION SPECIFIC"/>
    <property type="match status" value="1"/>
</dbReference>
<dbReference type="InterPro" id="IPR007890">
    <property type="entry name" value="CHASE2"/>
</dbReference>
<dbReference type="InterPro" id="IPR001054">
    <property type="entry name" value="A/G_cyclase"/>
</dbReference>
<sequence>MINQFKKSTKTSSGAIGYTGFFLTIVTLFIWFINPSWLSSLNNRCYDYFLKKYHNTPQSLLPVIVDIDERSLEVYGQWPWPRYRLASLIKNISMSEPAAIGLDILFSEPDRTSPVRLQEALKKEIGIDIQFTGLPERFNDNDKMMADVLEKTISVLGFYCRFDPLYSSPRDIGYLQKIPFKIFNPTKISSESFAFANPTYQKTKEDGTPHPHSTKNNKHLINTINESSLDISKTKIFNATGLIAPIDVLAKSAKNCGFINTLSDPDGILRRTPLIIQHKGDLYPSFSLALLQLIHKQYNLAFKGTPEGQSLVFSNISKKPFLCSQKIEIPLDEFGNIMIHFRGPNRTYPYYSAADILDNRYDADNFKGKIVLVGSSASAIKDIHNTSFDPEYIGVEVHATVIDTLISRDFITIPPWGRTIEGLVILGTAIITAIIMIRCKMGTAIVIISFIAGGIFSGADFCFFRWKTFISPVPSLAVISLSFFALTLIKFVNTERDKAFLKDAFSRFVSKPIVDKVISSPQSLKLQGEDKEVSILFADIRNFTTLSENLAPEQVTQLLQEYFTPMTRVITRNNGTLDKFIGDGIMAFWNAPMDVENHMMWTFQSGVDMLSALGELNGEFVRKYGFEINIGIGLHAGVVRVGNMGTEDLFNYTIIGDDVNVASRLENLSKFYGVRIVISEVMKPHVPSTHQVQELDLVRVRGRQKPLRIFGLYSGMFLNNPEKHLDEYHEALTLYRNKNFKAAHHIFLKFNNKKYDRPLYDIYRKRCEFFIKTPPPDDWDGVFIHESN</sequence>
<feature type="transmembrane region" description="Helical" evidence="1">
    <location>
        <begin position="444"/>
        <end position="466"/>
    </location>
</feature>